<organism evidence="2 3">
    <name type="scientific">Eleusine coracana subsp. coracana</name>
    <dbReference type="NCBI Taxonomy" id="191504"/>
    <lineage>
        <taxon>Eukaryota</taxon>
        <taxon>Viridiplantae</taxon>
        <taxon>Streptophyta</taxon>
        <taxon>Embryophyta</taxon>
        <taxon>Tracheophyta</taxon>
        <taxon>Spermatophyta</taxon>
        <taxon>Magnoliopsida</taxon>
        <taxon>Liliopsida</taxon>
        <taxon>Poales</taxon>
        <taxon>Poaceae</taxon>
        <taxon>PACMAD clade</taxon>
        <taxon>Chloridoideae</taxon>
        <taxon>Cynodonteae</taxon>
        <taxon>Eleusininae</taxon>
        <taxon>Eleusine</taxon>
    </lineage>
</organism>
<gene>
    <name evidence="2" type="primary">ga28522</name>
    <name evidence="2" type="ORF">PR202_ga28522</name>
</gene>
<proteinExistence type="predicted"/>
<feature type="region of interest" description="Disordered" evidence="1">
    <location>
        <begin position="152"/>
        <end position="213"/>
    </location>
</feature>
<name>A0AAV5DIR5_ELECO</name>
<dbReference type="AlphaFoldDB" id="A0AAV5DIR5"/>
<comment type="caution">
    <text evidence="2">The sequence shown here is derived from an EMBL/GenBank/DDBJ whole genome shotgun (WGS) entry which is preliminary data.</text>
</comment>
<feature type="region of interest" description="Disordered" evidence="1">
    <location>
        <begin position="238"/>
        <end position="261"/>
    </location>
</feature>
<reference evidence="2" key="2">
    <citation type="submission" date="2021-12" db="EMBL/GenBank/DDBJ databases">
        <title>Resequencing data analysis of finger millet.</title>
        <authorList>
            <person name="Hatakeyama M."/>
            <person name="Aluri S."/>
            <person name="Balachadran M.T."/>
            <person name="Sivarajan S.R."/>
            <person name="Poveda L."/>
            <person name="Shimizu-Inatsugi R."/>
            <person name="Schlapbach R."/>
            <person name="Sreeman S.M."/>
            <person name="Shimizu K.K."/>
        </authorList>
    </citation>
    <scope>NUCLEOTIDE SEQUENCE</scope>
</reference>
<evidence type="ECO:0000256" key="1">
    <source>
        <dbReference type="SAM" id="MobiDB-lite"/>
    </source>
</evidence>
<accession>A0AAV5DIR5</accession>
<dbReference type="Proteomes" id="UP001054889">
    <property type="component" value="Unassembled WGS sequence"/>
</dbReference>
<dbReference type="EMBL" id="BQKI01000017">
    <property type="protein sequence ID" value="GJN10428.1"/>
    <property type="molecule type" value="Genomic_DNA"/>
</dbReference>
<protein>
    <submittedName>
        <fullName evidence="2">Uncharacterized protein</fullName>
    </submittedName>
</protein>
<sequence>MPHGSLEDVLPVDTSSAVAEIHGKDIHWLHTDITFEELNETMLPKAKNYFHHNIEAAIYQNIWRPKHGAAFIQIKKAITEKPSARRTLQGSRKTELVQVEDEDLGFLVHIVVQFLSSWVAHAPTALQGLILNWVQKEMKSSRLIGLEKVLKKKNSPWGPPVSDPEETHPAEAALPGPSRAAWSPAYGQRPLPRIDGPTRTFGHPSDACSNAHPPPPPLSLLSLSLSLSSPLPFRRRLCPASPGRHRPPEPEPSFWKQRRDDPMNLHQFPLRRAAGIGRSARFFPGTDTRP</sequence>
<evidence type="ECO:0000313" key="2">
    <source>
        <dbReference type="EMBL" id="GJN10428.1"/>
    </source>
</evidence>
<keyword evidence="3" id="KW-1185">Reference proteome</keyword>
<reference evidence="2" key="1">
    <citation type="journal article" date="2018" name="DNA Res.">
        <title>Multiple hybrid de novo genome assembly of finger millet, an orphan allotetraploid crop.</title>
        <authorList>
            <person name="Hatakeyama M."/>
            <person name="Aluri S."/>
            <person name="Balachadran M.T."/>
            <person name="Sivarajan S.R."/>
            <person name="Patrignani A."/>
            <person name="Gruter S."/>
            <person name="Poveda L."/>
            <person name="Shimizu-Inatsugi R."/>
            <person name="Baeten J."/>
            <person name="Francoijs K.J."/>
            <person name="Nataraja K.N."/>
            <person name="Reddy Y.A.N."/>
            <person name="Phadnis S."/>
            <person name="Ravikumar R.L."/>
            <person name="Schlapbach R."/>
            <person name="Sreeman S.M."/>
            <person name="Shimizu K.K."/>
        </authorList>
    </citation>
    <scope>NUCLEOTIDE SEQUENCE</scope>
</reference>
<evidence type="ECO:0000313" key="3">
    <source>
        <dbReference type="Proteomes" id="UP001054889"/>
    </source>
</evidence>